<evidence type="ECO:0000256" key="6">
    <source>
        <dbReference type="ARBA" id="ARBA00022989"/>
    </source>
</evidence>
<gene>
    <name evidence="16" type="ORF">DNG_09089</name>
</gene>
<dbReference type="PROSITE" id="PS51751">
    <property type="entry name" value="EXPERA"/>
    <property type="match status" value="1"/>
</dbReference>
<feature type="transmembrane region" description="Helical" evidence="14">
    <location>
        <begin position="169"/>
        <end position="187"/>
    </location>
</feature>
<feature type="transmembrane region" description="Helical" evidence="14">
    <location>
        <begin position="34"/>
        <end position="54"/>
    </location>
</feature>
<protein>
    <submittedName>
        <fullName evidence="16">Related to emopamil-binding protein</fullName>
    </submittedName>
</protein>
<feature type="transmembrane region" description="Helical" evidence="14">
    <location>
        <begin position="123"/>
        <end position="148"/>
    </location>
</feature>
<evidence type="ECO:0000256" key="3">
    <source>
        <dbReference type="ARBA" id="ARBA00022516"/>
    </source>
</evidence>
<dbReference type="GO" id="GO:0016020">
    <property type="term" value="C:membrane"/>
    <property type="evidence" value="ECO:0007669"/>
    <property type="project" value="UniProtKB-SubCell"/>
</dbReference>
<keyword evidence="6 13" id="KW-1133">Transmembrane helix</keyword>
<evidence type="ECO:0000259" key="15">
    <source>
        <dbReference type="PROSITE" id="PS51751"/>
    </source>
</evidence>
<dbReference type="PANTHER" id="PTHR14207:SF0">
    <property type="entry name" value="3-BETA-HYDROXYSTEROID-DELTA(8),DELTA(7)-ISOMERASE"/>
    <property type="match status" value="1"/>
</dbReference>
<evidence type="ECO:0000256" key="14">
    <source>
        <dbReference type="SAM" id="Phobius"/>
    </source>
</evidence>
<comment type="caution">
    <text evidence="16">The sequence shown here is derived from an EMBL/GenBank/DDBJ whole genome shotgun (WGS) entry which is preliminary data.</text>
</comment>
<organism evidence="16 17">
    <name type="scientific">Cephalotrichum gorgonifer</name>
    <dbReference type="NCBI Taxonomy" id="2041049"/>
    <lineage>
        <taxon>Eukaryota</taxon>
        <taxon>Fungi</taxon>
        <taxon>Dikarya</taxon>
        <taxon>Ascomycota</taxon>
        <taxon>Pezizomycotina</taxon>
        <taxon>Sordariomycetes</taxon>
        <taxon>Hypocreomycetidae</taxon>
        <taxon>Microascales</taxon>
        <taxon>Microascaceae</taxon>
        <taxon>Cephalotrichum</taxon>
    </lineage>
</organism>
<keyword evidence="12" id="KW-0413">Isomerase</keyword>
<keyword evidence="5" id="KW-0752">Steroid biosynthesis</keyword>
<evidence type="ECO:0000256" key="8">
    <source>
        <dbReference type="ARBA" id="ARBA00023098"/>
    </source>
</evidence>
<keyword evidence="11" id="KW-0753">Steroid metabolism</keyword>
<keyword evidence="4 13" id="KW-0812">Transmembrane</keyword>
<keyword evidence="7" id="KW-0756">Sterol biosynthesis</keyword>
<dbReference type="Proteomes" id="UP001187682">
    <property type="component" value="Unassembled WGS sequence"/>
</dbReference>
<keyword evidence="9 13" id="KW-0472">Membrane</keyword>
<evidence type="ECO:0000256" key="4">
    <source>
        <dbReference type="ARBA" id="ARBA00022692"/>
    </source>
</evidence>
<dbReference type="InterPro" id="IPR033118">
    <property type="entry name" value="EXPERA"/>
</dbReference>
<evidence type="ECO:0000256" key="13">
    <source>
        <dbReference type="PROSITE-ProRule" id="PRU01087"/>
    </source>
</evidence>
<dbReference type="AlphaFoldDB" id="A0AAE8N7V5"/>
<dbReference type="GO" id="GO:0016126">
    <property type="term" value="P:sterol biosynthetic process"/>
    <property type="evidence" value="ECO:0007669"/>
    <property type="project" value="UniProtKB-KW"/>
</dbReference>
<dbReference type="GO" id="GO:0000247">
    <property type="term" value="F:C-8 sterol isomerase activity"/>
    <property type="evidence" value="ECO:0007669"/>
    <property type="project" value="TreeGrafter"/>
</dbReference>
<dbReference type="Pfam" id="PF05241">
    <property type="entry name" value="EBP"/>
    <property type="match status" value="1"/>
</dbReference>
<evidence type="ECO:0000256" key="7">
    <source>
        <dbReference type="ARBA" id="ARBA00023011"/>
    </source>
</evidence>
<dbReference type="GO" id="GO:0005783">
    <property type="term" value="C:endoplasmic reticulum"/>
    <property type="evidence" value="ECO:0007669"/>
    <property type="project" value="TreeGrafter"/>
</dbReference>
<comment type="similarity">
    <text evidence="2">Belongs to the EBP family.</text>
</comment>
<evidence type="ECO:0000256" key="1">
    <source>
        <dbReference type="ARBA" id="ARBA00004141"/>
    </source>
</evidence>
<evidence type="ECO:0000256" key="10">
    <source>
        <dbReference type="ARBA" id="ARBA00023166"/>
    </source>
</evidence>
<name>A0AAE8N7V5_9PEZI</name>
<evidence type="ECO:0000256" key="11">
    <source>
        <dbReference type="ARBA" id="ARBA00023221"/>
    </source>
</evidence>
<evidence type="ECO:0000313" key="17">
    <source>
        <dbReference type="Proteomes" id="UP001187682"/>
    </source>
</evidence>
<accession>A0AAE8N7V5</accession>
<evidence type="ECO:0000313" key="16">
    <source>
        <dbReference type="EMBL" id="SPO06400.1"/>
    </source>
</evidence>
<keyword evidence="10" id="KW-1207">Sterol metabolism</keyword>
<reference evidence="16" key="1">
    <citation type="submission" date="2018-03" db="EMBL/GenBank/DDBJ databases">
        <authorList>
            <person name="Guldener U."/>
        </authorList>
    </citation>
    <scope>NUCLEOTIDE SEQUENCE</scope>
</reference>
<feature type="transmembrane region" description="Helical" evidence="14">
    <location>
        <begin position="66"/>
        <end position="86"/>
    </location>
</feature>
<evidence type="ECO:0000256" key="9">
    <source>
        <dbReference type="ARBA" id="ARBA00023136"/>
    </source>
</evidence>
<dbReference type="InterPro" id="IPR007905">
    <property type="entry name" value="EBP"/>
</dbReference>
<keyword evidence="3" id="KW-0444">Lipid biosynthesis</keyword>
<keyword evidence="17" id="KW-1185">Reference proteome</keyword>
<comment type="subcellular location">
    <subcellularLocation>
        <location evidence="1">Membrane</location>
        <topology evidence="1">Multi-pass membrane protein</topology>
    </subcellularLocation>
</comment>
<keyword evidence="8" id="KW-0443">Lipid metabolism</keyword>
<evidence type="ECO:0000256" key="5">
    <source>
        <dbReference type="ARBA" id="ARBA00022955"/>
    </source>
</evidence>
<dbReference type="GO" id="GO:0004769">
    <property type="term" value="F:steroid Delta-isomerase activity"/>
    <property type="evidence" value="ECO:0007669"/>
    <property type="project" value="TreeGrafter"/>
</dbReference>
<feature type="domain" description="EXPERA" evidence="15">
    <location>
        <begin position="68"/>
        <end position="214"/>
    </location>
</feature>
<dbReference type="EMBL" id="ONZQ02000015">
    <property type="protein sequence ID" value="SPO06400.1"/>
    <property type="molecule type" value="Genomic_DNA"/>
</dbReference>
<dbReference type="PANTHER" id="PTHR14207">
    <property type="entry name" value="STEROL ISOMERASE"/>
    <property type="match status" value="1"/>
</dbReference>
<proteinExistence type="inferred from homology"/>
<sequence>MAEPIITGSNANATPSHPYYPQGAVVDNYVANTLSAPILYVIFAICTFTVLGGTHRIIRHSRPNMPIWEAAAAMWFVLCGFIHLFFEGYFSVHFLDVAAQTDAFGQLWKEYSLSDSRYLLRDPFIVCMETVTAFTWGPLSYVCAYCIVKDHPFRHPLQMIISVGQLYGTVLYFSLCVFSEVVSGILFCRPESYYFWCYYFFFNAVWIVIPSALIWQSSKEIATAFSKLKKLEKGGKKEL</sequence>
<feature type="transmembrane region" description="Helical" evidence="14">
    <location>
        <begin position="193"/>
        <end position="215"/>
    </location>
</feature>
<evidence type="ECO:0000256" key="12">
    <source>
        <dbReference type="ARBA" id="ARBA00023235"/>
    </source>
</evidence>
<evidence type="ECO:0000256" key="2">
    <source>
        <dbReference type="ARBA" id="ARBA00008337"/>
    </source>
</evidence>
<dbReference type="GO" id="GO:0047750">
    <property type="term" value="F:cholestenol delta-isomerase activity"/>
    <property type="evidence" value="ECO:0007669"/>
    <property type="project" value="InterPro"/>
</dbReference>